<dbReference type="AlphaFoldDB" id="A0A1H1ZM61"/>
<sequence length="258" mass="25943">MLHEPAGSQRWRPLILIGAGVAAVASIAGYALLRPATNTGEWVSQPGLSLPAAVGPSIAGSDTENAAPTQGQPGDFAGGTDGDSGSSTVTRTNSPKPAAGGGTASQSVAASPAVSGSPASSVTSGPPISLLPSAIPTGQGMLANGSGLCLDLRGGRAAEGRDVHVDTCNGTSPQRWKLNSDRTLEVLNMCAYLVGDGTAELTRCDGRTTAQWQLFANGTLINMSNGLCLTDPNSGTRTSTAVTVTVCTGSKNQSWTFT</sequence>
<evidence type="ECO:0000313" key="5">
    <source>
        <dbReference type="Proteomes" id="UP000198688"/>
    </source>
</evidence>
<dbReference type="PROSITE" id="PS50231">
    <property type="entry name" value="RICIN_B_LECTIN"/>
    <property type="match status" value="1"/>
</dbReference>
<feature type="compositionally biased region" description="Low complexity" evidence="1">
    <location>
        <begin position="104"/>
        <end position="125"/>
    </location>
</feature>
<keyword evidence="5" id="KW-1185">Reference proteome</keyword>
<dbReference type="SMART" id="SM00458">
    <property type="entry name" value="RICIN"/>
    <property type="match status" value="1"/>
</dbReference>
<dbReference type="RefSeq" id="WP_203794502.1">
    <property type="nucleotide sequence ID" value="NZ_BOMJ01000005.1"/>
</dbReference>
<keyword evidence="4" id="KW-0430">Lectin</keyword>
<keyword evidence="2" id="KW-0472">Membrane</keyword>
<dbReference type="STRING" id="113562.SAMN04489716_3389"/>
<evidence type="ECO:0000256" key="1">
    <source>
        <dbReference type="SAM" id="MobiDB-lite"/>
    </source>
</evidence>
<dbReference type="InterPro" id="IPR035992">
    <property type="entry name" value="Ricin_B-like_lectins"/>
</dbReference>
<dbReference type="Proteomes" id="UP000198688">
    <property type="component" value="Chromosome I"/>
</dbReference>
<evidence type="ECO:0000259" key="3">
    <source>
        <dbReference type="SMART" id="SM00458"/>
    </source>
</evidence>
<reference evidence="4 5" key="1">
    <citation type="submission" date="2016-10" db="EMBL/GenBank/DDBJ databases">
        <authorList>
            <person name="de Groot N.N."/>
        </authorList>
    </citation>
    <scope>NUCLEOTIDE SEQUENCE [LARGE SCALE GENOMIC DNA]</scope>
    <source>
        <strain evidence="4 5">DSM 43941</strain>
    </source>
</reference>
<dbReference type="EMBL" id="LT629758">
    <property type="protein sequence ID" value="SDT34677.1"/>
    <property type="molecule type" value="Genomic_DNA"/>
</dbReference>
<gene>
    <name evidence="4" type="ORF">SAMN04489716_3389</name>
</gene>
<feature type="domain" description="Ricin B lectin" evidence="3">
    <location>
        <begin position="137"/>
        <end position="258"/>
    </location>
</feature>
<organism evidence="4 5">
    <name type="scientific">Actinoplanes derwentensis</name>
    <dbReference type="NCBI Taxonomy" id="113562"/>
    <lineage>
        <taxon>Bacteria</taxon>
        <taxon>Bacillati</taxon>
        <taxon>Actinomycetota</taxon>
        <taxon>Actinomycetes</taxon>
        <taxon>Micromonosporales</taxon>
        <taxon>Micromonosporaceae</taxon>
        <taxon>Actinoplanes</taxon>
    </lineage>
</organism>
<feature type="compositionally biased region" description="Polar residues" evidence="1">
    <location>
        <begin position="60"/>
        <end position="72"/>
    </location>
</feature>
<feature type="region of interest" description="Disordered" evidence="1">
    <location>
        <begin position="54"/>
        <end position="125"/>
    </location>
</feature>
<name>A0A1H1ZM61_9ACTN</name>
<dbReference type="GO" id="GO:0030246">
    <property type="term" value="F:carbohydrate binding"/>
    <property type="evidence" value="ECO:0007669"/>
    <property type="project" value="UniProtKB-KW"/>
</dbReference>
<dbReference type="InterPro" id="IPR000772">
    <property type="entry name" value="Ricin_B_lectin"/>
</dbReference>
<keyword evidence="2" id="KW-1133">Transmembrane helix</keyword>
<dbReference type="Gene3D" id="2.80.10.50">
    <property type="match status" value="1"/>
</dbReference>
<dbReference type="SUPFAM" id="SSF50370">
    <property type="entry name" value="Ricin B-like lectins"/>
    <property type="match status" value="1"/>
</dbReference>
<feature type="transmembrane region" description="Helical" evidence="2">
    <location>
        <begin position="12"/>
        <end position="33"/>
    </location>
</feature>
<dbReference type="Pfam" id="PF00652">
    <property type="entry name" value="Ricin_B_lectin"/>
    <property type="match status" value="1"/>
</dbReference>
<evidence type="ECO:0000256" key="2">
    <source>
        <dbReference type="SAM" id="Phobius"/>
    </source>
</evidence>
<evidence type="ECO:0000313" key="4">
    <source>
        <dbReference type="EMBL" id="SDT34677.1"/>
    </source>
</evidence>
<protein>
    <submittedName>
        <fullName evidence="4">Ricin-type beta-trefoil lectin domain-containing protein</fullName>
    </submittedName>
</protein>
<proteinExistence type="predicted"/>
<keyword evidence="2" id="KW-0812">Transmembrane</keyword>
<accession>A0A1H1ZM61</accession>